<evidence type="ECO:0000313" key="2">
    <source>
        <dbReference type="EMBL" id="KAH1031608.1"/>
    </source>
</evidence>
<feature type="region of interest" description="Disordered" evidence="1">
    <location>
        <begin position="30"/>
        <end position="54"/>
    </location>
</feature>
<organism evidence="2 3">
    <name type="scientific">Gossypium stocksii</name>
    <dbReference type="NCBI Taxonomy" id="47602"/>
    <lineage>
        <taxon>Eukaryota</taxon>
        <taxon>Viridiplantae</taxon>
        <taxon>Streptophyta</taxon>
        <taxon>Embryophyta</taxon>
        <taxon>Tracheophyta</taxon>
        <taxon>Spermatophyta</taxon>
        <taxon>Magnoliopsida</taxon>
        <taxon>eudicotyledons</taxon>
        <taxon>Gunneridae</taxon>
        <taxon>Pentapetalae</taxon>
        <taxon>rosids</taxon>
        <taxon>malvids</taxon>
        <taxon>Malvales</taxon>
        <taxon>Malvaceae</taxon>
        <taxon>Malvoideae</taxon>
        <taxon>Gossypium</taxon>
    </lineage>
</organism>
<proteinExistence type="predicted"/>
<dbReference type="AlphaFoldDB" id="A0A9D3U8B3"/>
<reference evidence="2 3" key="1">
    <citation type="journal article" date="2021" name="Plant Biotechnol. J.">
        <title>Multi-omics assisted identification of the key and species-specific regulatory components of drought-tolerant mechanisms in Gossypium stocksii.</title>
        <authorList>
            <person name="Yu D."/>
            <person name="Ke L."/>
            <person name="Zhang D."/>
            <person name="Wu Y."/>
            <person name="Sun Y."/>
            <person name="Mei J."/>
            <person name="Sun J."/>
            <person name="Sun Y."/>
        </authorList>
    </citation>
    <scope>NUCLEOTIDE SEQUENCE [LARGE SCALE GENOMIC DNA]</scope>
    <source>
        <strain evidence="3">cv. E1</strain>
        <tissue evidence="2">Leaf</tissue>
    </source>
</reference>
<name>A0A9D3U8B3_9ROSI</name>
<keyword evidence="3" id="KW-1185">Reference proteome</keyword>
<evidence type="ECO:0000313" key="3">
    <source>
        <dbReference type="Proteomes" id="UP000828251"/>
    </source>
</evidence>
<accession>A0A9D3U8B3</accession>
<protein>
    <submittedName>
        <fullName evidence="2">Uncharacterized protein</fullName>
    </submittedName>
</protein>
<dbReference type="Proteomes" id="UP000828251">
    <property type="component" value="Unassembled WGS sequence"/>
</dbReference>
<gene>
    <name evidence="2" type="ORF">J1N35_043782</name>
</gene>
<evidence type="ECO:0000256" key="1">
    <source>
        <dbReference type="SAM" id="MobiDB-lite"/>
    </source>
</evidence>
<dbReference type="EMBL" id="JAIQCV010000013">
    <property type="protein sequence ID" value="KAH1031608.1"/>
    <property type="molecule type" value="Genomic_DNA"/>
</dbReference>
<sequence length="54" mass="5875">MVATKSKFGLSETPTKVLPVTPRVATKLSRALVKTKPGSPSPMQGTRHWVDRSL</sequence>
<comment type="caution">
    <text evidence="2">The sequence shown here is derived from an EMBL/GenBank/DDBJ whole genome shotgun (WGS) entry which is preliminary data.</text>
</comment>